<accession>A0A259TYC6</accession>
<dbReference type="RefSeq" id="WP_094547355.1">
    <property type="nucleotide sequence ID" value="NZ_MQWB01000001.1"/>
</dbReference>
<keyword evidence="4 7" id="KW-0812">Transmembrane</keyword>
<dbReference type="InterPro" id="IPR003838">
    <property type="entry name" value="ABC3_permease_C"/>
</dbReference>
<feature type="transmembrane region" description="Helical" evidence="7">
    <location>
        <begin position="335"/>
        <end position="362"/>
    </location>
</feature>
<dbReference type="GO" id="GO:0044874">
    <property type="term" value="P:lipoprotein localization to outer membrane"/>
    <property type="evidence" value="ECO:0007669"/>
    <property type="project" value="TreeGrafter"/>
</dbReference>
<dbReference type="GO" id="GO:0098797">
    <property type="term" value="C:plasma membrane protein complex"/>
    <property type="evidence" value="ECO:0007669"/>
    <property type="project" value="TreeGrafter"/>
</dbReference>
<dbReference type="InParanoid" id="A0A259TYC6"/>
<evidence type="ECO:0000313" key="10">
    <source>
        <dbReference type="EMBL" id="OZC02773.1"/>
    </source>
</evidence>
<evidence type="ECO:0008006" key="12">
    <source>
        <dbReference type="Google" id="ProtNLM"/>
    </source>
</evidence>
<keyword evidence="11" id="KW-1185">Reference proteome</keyword>
<dbReference type="PANTHER" id="PTHR30489:SF0">
    <property type="entry name" value="LIPOPROTEIN-RELEASING SYSTEM TRANSMEMBRANE PROTEIN LOLE"/>
    <property type="match status" value="1"/>
</dbReference>
<dbReference type="EMBL" id="MQWB01000001">
    <property type="protein sequence ID" value="OZC02773.1"/>
    <property type="molecule type" value="Genomic_DNA"/>
</dbReference>
<evidence type="ECO:0000259" key="8">
    <source>
        <dbReference type="Pfam" id="PF02687"/>
    </source>
</evidence>
<keyword evidence="5 7" id="KW-1133">Transmembrane helix</keyword>
<dbReference type="Pfam" id="PF12704">
    <property type="entry name" value="MacB_PCD"/>
    <property type="match status" value="1"/>
</dbReference>
<dbReference type="PANTHER" id="PTHR30489">
    <property type="entry name" value="LIPOPROTEIN-RELEASING SYSTEM TRANSMEMBRANE PROTEIN LOLE"/>
    <property type="match status" value="1"/>
</dbReference>
<feature type="domain" description="ABC3 transporter permease C-terminal" evidence="8">
    <location>
        <begin position="294"/>
        <end position="417"/>
    </location>
</feature>
<evidence type="ECO:0000259" key="9">
    <source>
        <dbReference type="Pfam" id="PF12704"/>
    </source>
</evidence>
<reference evidence="10 11" key="1">
    <citation type="submission" date="2016-11" db="EMBL/GenBank/DDBJ databases">
        <title>Study of marine rhodopsin-containing bacteria.</title>
        <authorList>
            <person name="Yoshizawa S."/>
            <person name="Kumagai Y."/>
            <person name="Kogure K."/>
        </authorList>
    </citation>
    <scope>NUCLEOTIDE SEQUENCE [LARGE SCALE GENOMIC DNA]</scope>
    <source>
        <strain evidence="10 11">SG-29</strain>
    </source>
</reference>
<sequence length="425" mass="46395">MIGPFERTLAFRYFRGARGRNERRAFLRFVTIAAVGGVAVGVGALLLAMMIVRGFEREIESKIVGFGQHVQVDSYLGEPLEDSETLQARLGEMEGVERVTPVVLDFSLLRAKPAQVDGQTTKPAIEGVLLWGTPPDGQPFIADKMERGAFDFSLDARGREGVVIGMRLSELLGVQVGDGVTVFATRTARQTGAFGSRPKVKSFYVAGIYETGLADFDERFVYTDIDRARDLLGYTRDQVTRIDVTLDDLESSPEMANRIAAEIGPPVYARSVYDVYRGLFAWVDLQASIVPLVISTLVIVAAFNIIGTLLMVVLEKTREIGTVLAMGASRASVRRLFLILGALVGASGAFIGAGLALLFGLAEKRWEFIPLPQEAYYLSAAPIELRVFDFVWVTVAAIVLCTLAAYLPARAASRIEPIRTIRFGG</sequence>
<evidence type="ECO:0000256" key="4">
    <source>
        <dbReference type="ARBA" id="ARBA00022692"/>
    </source>
</evidence>
<dbReference type="InterPro" id="IPR051447">
    <property type="entry name" value="Lipoprotein-release_system"/>
</dbReference>
<evidence type="ECO:0000256" key="2">
    <source>
        <dbReference type="ARBA" id="ARBA00005236"/>
    </source>
</evidence>
<comment type="caution">
    <text evidence="10">The sequence shown here is derived from an EMBL/GenBank/DDBJ whole genome shotgun (WGS) entry which is preliminary data.</text>
</comment>
<feature type="domain" description="MacB-like periplasmic core" evidence="9">
    <location>
        <begin position="31"/>
        <end position="261"/>
    </location>
</feature>
<evidence type="ECO:0000256" key="1">
    <source>
        <dbReference type="ARBA" id="ARBA00004651"/>
    </source>
</evidence>
<dbReference type="OrthoDB" id="1522670at2"/>
<dbReference type="InterPro" id="IPR025857">
    <property type="entry name" value="MacB_PCD"/>
</dbReference>
<feature type="transmembrane region" description="Helical" evidence="7">
    <location>
        <begin position="25"/>
        <end position="52"/>
    </location>
</feature>
<evidence type="ECO:0000256" key="6">
    <source>
        <dbReference type="ARBA" id="ARBA00023136"/>
    </source>
</evidence>
<gene>
    <name evidence="10" type="ORF">BSZ36_07165</name>
</gene>
<dbReference type="Pfam" id="PF02687">
    <property type="entry name" value="FtsX"/>
    <property type="match status" value="1"/>
</dbReference>
<feature type="transmembrane region" description="Helical" evidence="7">
    <location>
        <begin position="390"/>
        <end position="409"/>
    </location>
</feature>
<protein>
    <recommendedName>
        <fullName evidence="12">ABC transporter permease</fullName>
    </recommendedName>
</protein>
<evidence type="ECO:0000313" key="11">
    <source>
        <dbReference type="Proteomes" id="UP000216446"/>
    </source>
</evidence>
<comment type="similarity">
    <text evidence="2">Belongs to the ABC-4 integral membrane protein family. LolC/E subfamily.</text>
</comment>
<evidence type="ECO:0000256" key="7">
    <source>
        <dbReference type="SAM" id="Phobius"/>
    </source>
</evidence>
<evidence type="ECO:0000256" key="5">
    <source>
        <dbReference type="ARBA" id="ARBA00022989"/>
    </source>
</evidence>
<feature type="transmembrane region" description="Helical" evidence="7">
    <location>
        <begin position="289"/>
        <end position="314"/>
    </location>
</feature>
<keyword evidence="6 7" id="KW-0472">Membrane</keyword>
<evidence type="ECO:0000256" key="3">
    <source>
        <dbReference type="ARBA" id="ARBA00022475"/>
    </source>
</evidence>
<name>A0A259TYC6_9BACT</name>
<dbReference type="AlphaFoldDB" id="A0A259TYC6"/>
<dbReference type="Proteomes" id="UP000216446">
    <property type="component" value="Unassembled WGS sequence"/>
</dbReference>
<proteinExistence type="inferred from homology"/>
<keyword evidence="3" id="KW-1003">Cell membrane</keyword>
<organism evidence="10 11">
    <name type="scientific">Rubricoccus marinus</name>
    <dbReference type="NCBI Taxonomy" id="716817"/>
    <lineage>
        <taxon>Bacteria</taxon>
        <taxon>Pseudomonadati</taxon>
        <taxon>Rhodothermota</taxon>
        <taxon>Rhodothermia</taxon>
        <taxon>Rhodothermales</taxon>
        <taxon>Rubricoccaceae</taxon>
        <taxon>Rubricoccus</taxon>
    </lineage>
</organism>
<comment type="subcellular location">
    <subcellularLocation>
        <location evidence="1">Cell membrane</location>
        <topology evidence="1">Multi-pass membrane protein</topology>
    </subcellularLocation>
</comment>